<name>A0A5N5HWE7_9ROSA</name>
<gene>
    <name evidence="1" type="ORF">D8674_007319</name>
</gene>
<dbReference type="AlphaFoldDB" id="A0A5N5HWE7"/>
<evidence type="ECO:0000313" key="1">
    <source>
        <dbReference type="EMBL" id="KAB2629800.1"/>
    </source>
</evidence>
<reference evidence="1 2" key="3">
    <citation type="submission" date="2019-11" db="EMBL/GenBank/DDBJ databases">
        <title>A de novo genome assembly of a pear dwarfing rootstock.</title>
        <authorList>
            <person name="Wang F."/>
            <person name="Wang J."/>
            <person name="Li S."/>
            <person name="Zhang Y."/>
            <person name="Fang M."/>
            <person name="Ma L."/>
            <person name="Zhao Y."/>
            <person name="Jiang S."/>
        </authorList>
    </citation>
    <scope>NUCLEOTIDE SEQUENCE [LARGE SCALE GENOMIC DNA]</scope>
    <source>
        <strain evidence="1">S2</strain>
        <tissue evidence="1">Leaf</tissue>
    </source>
</reference>
<reference evidence="1 2" key="1">
    <citation type="submission" date="2019-09" db="EMBL/GenBank/DDBJ databases">
        <authorList>
            <person name="Ou C."/>
        </authorList>
    </citation>
    <scope>NUCLEOTIDE SEQUENCE [LARGE SCALE GENOMIC DNA]</scope>
    <source>
        <strain evidence="1">S2</strain>
        <tissue evidence="1">Leaf</tissue>
    </source>
</reference>
<reference evidence="2" key="2">
    <citation type="submission" date="2019-10" db="EMBL/GenBank/DDBJ databases">
        <title>A de novo genome assembly of a pear dwarfing rootstock.</title>
        <authorList>
            <person name="Wang F."/>
            <person name="Wang J."/>
            <person name="Li S."/>
            <person name="Zhang Y."/>
            <person name="Fang M."/>
            <person name="Ma L."/>
            <person name="Zhao Y."/>
            <person name="Jiang S."/>
        </authorList>
    </citation>
    <scope>NUCLEOTIDE SEQUENCE [LARGE SCALE GENOMIC DNA]</scope>
</reference>
<comment type="caution">
    <text evidence="1">The sequence shown here is derived from an EMBL/GenBank/DDBJ whole genome shotgun (WGS) entry which is preliminary data.</text>
</comment>
<keyword evidence="2" id="KW-1185">Reference proteome</keyword>
<dbReference type="EMBL" id="SMOL01000143">
    <property type="protein sequence ID" value="KAB2629800.1"/>
    <property type="molecule type" value="Genomic_DNA"/>
</dbReference>
<organism evidence="1 2">
    <name type="scientific">Pyrus ussuriensis x Pyrus communis</name>
    <dbReference type="NCBI Taxonomy" id="2448454"/>
    <lineage>
        <taxon>Eukaryota</taxon>
        <taxon>Viridiplantae</taxon>
        <taxon>Streptophyta</taxon>
        <taxon>Embryophyta</taxon>
        <taxon>Tracheophyta</taxon>
        <taxon>Spermatophyta</taxon>
        <taxon>Magnoliopsida</taxon>
        <taxon>eudicotyledons</taxon>
        <taxon>Gunneridae</taxon>
        <taxon>Pentapetalae</taxon>
        <taxon>rosids</taxon>
        <taxon>fabids</taxon>
        <taxon>Rosales</taxon>
        <taxon>Rosaceae</taxon>
        <taxon>Amygdaloideae</taxon>
        <taxon>Maleae</taxon>
        <taxon>Pyrus</taxon>
    </lineage>
</organism>
<protein>
    <submittedName>
        <fullName evidence="1">Pentatricopeptide repeat-containing protein</fullName>
    </submittedName>
</protein>
<dbReference type="Proteomes" id="UP000327157">
    <property type="component" value="Chromosome 12"/>
</dbReference>
<accession>A0A5N5HWE7</accession>
<sequence>MLLRFLPLNFHPCLNNLIDEAFYVLNLMKTLPQCQLDDRLELKGREKDRSGGGGGGGGGPVGAEVYLGFSCSQI</sequence>
<proteinExistence type="predicted"/>
<evidence type="ECO:0000313" key="2">
    <source>
        <dbReference type="Proteomes" id="UP000327157"/>
    </source>
</evidence>